<gene>
    <name evidence="2" type="ORF">SERLADRAFT_402015</name>
</gene>
<reference evidence="2" key="1">
    <citation type="submission" date="2011-04" db="EMBL/GenBank/DDBJ databases">
        <title>Evolution of plant cell wall degrading machinery underlies the functional diversity of forest fungi.</title>
        <authorList>
            <consortium name="US DOE Joint Genome Institute (JGI-PGF)"/>
            <person name="Eastwood D.C."/>
            <person name="Floudas D."/>
            <person name="Binder M."/>
            <person name="Majcherczyk A."/>
            <person name="Schneider P."/>
            <person name="Aerts A."/>
            <person name="Asiegbu F.O."/>
            <person name="Baker S.E."/>
            <person name="Barry K."/>
            <person name="Bendiksby M."/>
            <person name="Blumentritt M."/>
            <person name="Coutinho P.M."/>
            <person name="Cullen D."/>
            <person name="Cullen D."/>
            <person name="Gathman A."/>
            <person name="Goodell B."/>
            <person name="Henrissat B."/>
            <person name="Ihrmark K."/>
            <person name="Kauserud H."/>
            <person name="Kohler A."/>
            <person name="LaButti K."/>
            <person name="Lapidus A."/>
            <person name="Lavin J.L."/>
            <person name="Lee Y.-H."/>
            <person name="Lindquist E."/>
            <person name="Lilly W."/>
            <person name="Lucas S."/>
            <person name="Morin E."/>
            <person name="Murat C."/>
            <person name="Oguiza J.A."/>
            <person name="Park J."/>
            <person name="Pisabarro A.G."/>
            <person name="Riley R."/>
            <person name="Rosling A."/>
            <person name="Salamov A."/>
            <person name="Schmidt O."/>
            <person name="Schmutz J."/>
            <person name="Skrede I."/>
            <person name="Stenlid J."/>
            <person name="Wiebenga A."/>
            <person name="Xie X."/>
            <person name="Kues U."/>
            <person name="Hibbett D.S."/>
            <person name="Hoffmeister D."/>
            <person name="Hogberg N."/>
            <person name="Martin F."/>
            <person name="Grigoriev I.V."/>
            <person name="Watkinson S.C."/>
        </authorList>
    </citation>
    <scope>NUCLEOTIDE SEQUENCE</scope>
    <source>
        <strain evidence="2">S7.9</strain>
    </source>
</reference>
<name>F8PBA9_SERL9</name>
<accession>F8PBA9</accession>
<feature type="region of interest" description="Disordered" evidence="1">
    <location>
        <begin position="36"/>
        <end position="57"/>
    </location>
</feature>
<dbReference type="HOGENOM" id="CLU_3002256_0_0_1"/>
<dbReference type="EMBL" id="GL945443">
    <property type="protein sequence ID" value="EGO19549.1"/>
    <property type="molecule type" value="Genomic_DNA"/>
</dbReference>
<dbReference type="KEGG" id="sla:SERLADRAFT_402015"/>
<sequence length="57" mass="6174">MTRTIISAGMIDHCIVAIYLPAVNVAEHAVARIEGRSSGPSYPERPHLNRSCIGKDV</sequence>
<proteinExistence type="predicted"/>
<protein>
    <submittedName>
        <fullName evidence="2">Uncharacterized protein</fullName>
    </submittedName>
</protein>
<dbReference type="GeneID" id="18812132"/>
<organism>
    <name type="scientific">Serpula lacrymans var. lacrymans (strain S7.9)</name>
    <name type="common">Dry rot fungus</name>
    <dbReference type="NCBI Taxonomy" id="578457"/>
    <lineage>
        <taxon>Eukaryota</taxon>
        <taxon>Fungi</taxon>
        <taxon>Dikarya</taxon>
        <taxon>Basidiomycota</taxon>
        <taxon>Agaricomycotina</taxon>
        <taxon>Agaricomycetes</taxon>
        <taxon>Agaricomycetidae</taxon>
        <taxon>Boletales</taxon>
        <taxon>Coniophorineae</taxon>
        <taxon>Serpulaceae</taxon>
        <taxon>Serpula</taxon>
    </lineage>
</organism>
<evidence type="ECO:0000256" key="1">
    <source>
        <dbReference type="SAM" id="MobiDB-lite"/>
    </source>
</evidence>
<dbReference type="AlphaFoldDB" id="F8PBA9"/>
<feature type="non-terminal residue" evidence="2">
    <location>
        <position position="57"/>
    </location>
</feature>
<dbReference type="RefSeq" id="XP_007323682.1">
    <property type="nucleotide sequence ID" value="XM_007323620.1"/>
</dbReference>
<evidence type="ECO:0000313" key="2">
    <source>
        <dbReference type="EMBL" id="EGO19549.1"/>
    </source>
</evidence>
<dbReference type="Proteomes" id="UP000008064">
    <property type="component" value="Unassembled WGS sequence"/>
</dbReference>